<comment type="caution">
    <text evidence="3">The sequence shown here is derived from an EMBL/GenBank/DDBJ whole genome shotgun (WGS) entry which is preliminary data.</text>
</comment>
<dbReference type="PANTHER" id="PTHR33065:SF176">
    <property type="entry name" value="DUF6598 DOMAIN-CONTAINING PROTEIN"/>
    <property type="match status" value="1"/>
</dbReference>
<dbReference type="AlphaFoldDB" id="A0A3L6QD44"/>
<evidence type="ECO:0000313" key="4">
    <source>
        <dbReference type="Proteomes" id="UP000275267"/>
    </source>
</evidence>
<feature type="region of interest" description="Disordered" evidence="1">
    <location>
        <begin position="1"/>
        <end position="49"/>
    </location>
</feature>
<feature type="compositionally biased region" description="Basic and acidic residues" evidence="1">
    <location>
        <begin position="29"/>
        <end position="45"/>
    </location>
</feature>
<organism evidence="3 4">
    <name type="scientific">Panicum miliaceum</name>
    <name type="common">Proso millet</name>
    <name type="synonym">Broomcorn millet</name>
    <dbReference type="NCBI Taxonomy" id="4540"/>
    <lineage>
        <taxon>Eukaryota</taxon>
        <taxon>Viridiplantae</taxon>
        <taxon>Streptophyta</taxon>
        <taxon>Embryophyta</taxon>
        <taxon>Tracheophyta</taxon>
        <taxon>Spermatophyta</taxon>
        <taxon>Magnoliopsida</taxon>
        <taxon>Liliopsida</taxon>
        <taxon>Poales</taxon>
        <taxon>Poaceae</taxon>
        <taxon>PACMAD clade</taxon>
        <taxon>Panicoideae</taxon>
        <taxon>Panicodae</taxon>
        <taxon>Paniceae</taxon>
        <taxon>Panicinae</taxon>
        <taxon>Panicum</taxon>
        <taxon>Panicum sect. Panicum</taxon>
    </lineage>
</organism>
<evidence type="ECO:0000256" key="1">
    <source>
        <dbReference type="SAM" id="MobiDB-lite"/>
    </source>
</evidence>
<feature type="compositionally biased region" description="Low complexity" evidence="1">
    <location>
        <begin position="19"/>
        <end position="28"/>
    </location>
</feature>
<dbReference type="InterPro" id="IPR046533">
    <property type="entry name" value="DUF6598"/>
</dbReference>
<dbReference type="Pfam" id="PF20241">
    <property type="entry name" value="DUF6598"/>
    <property type="match status" value="1"/>
</dbReference>
<dbReference type="EMBL" id="PQIB02000012">
    <property type="protein sequence ID" value="RLM77857.1"/>
    <property type="molecule type" value="Genomic_DNA"/>
</dbReference>
<feature type="domain" description="DUF6598" evidence="2">
    <location>
        <begin position="225"/>
        <end position="438"/>
    </location>
</feature>
<dbReference type="PANTHER" id="PTHR33065">
    <property type="entry name" value="OS07G0486400 PROTEIN"/>
    <property type="match status" value="1"/>
</dbReference>
<evidence type="ECO:0000313" key="3">
    <source>
        <dbReference type="EMBL" id="RLM77857.1"/>
    </source>
</evidence>
<dbReference type="STRING" id="4540.A0A3L6QD44"/>
<sequence>MAGGSGGSRGAGVGREVTGGRQRQGGSRSWREAEGVEEHKTDNERWWGSAPANGSYGTLYLNPLLSLSHGGREQFLHGSRNMASSSGLKGEELGSPDRRPFNTSAKDFIISQEDERRARVNIISGDEDAYRTTLEVMDSKPDTTGGTVHPAGCELSNDDNESWAAEIPGYLMNDIGPVDILPNSSHRDGSIYSDTPSWKRKFRIADRNEIDAIASGQLASIPVEHGPVELYGYIAMRDILDCLLNYVINFSRDDPIIIEQGSLINMAGPKRGIQLIGTTLIEYDMKIKTCGHENEDLQLIDGVSLVDNMDSWNCNPFTCRMHGGCGAIDITASCLDFAVEATVEVTISHVQSGFSMRLGCFTSGIHEEILLFDGAIAESCGLKRSAIAVVKGAQMDLKFKVASDSCIPAEHCCSFEATKHGHATQEIKTDFALIAVKVSWSTLI</sequence>
<accession>A0A3L6QD44</accession>
<protein>
    <recommendedName>
        <fullName evidence="2">DUF6598 domain-containing protein</fullName>
    </recommendedName>
</protein>
<gene>
    <name evidence="3" type="ORF">C2845_PM12G02370</name>
</gene>
<keyword evidence="4" id="KW-1185">Reference proteome</keyword>
<reference evidence="4" key="1">
    <citation type="journal article" date="2019" name="Nat. Commun.">
        <title>The genome of broomcorn millet.</title>
        <authorList>
            <person name="Zou C."/>
            <person name="Miki D."/>
            <person name="Li D."/>
            <person name="Tang Q."/>
            <person name="Xiao L."/>
            <person name="Rajput S."/>
            <person name="Deng P."/>
            <person name="Jia W."/>
            <person name="Huang R."/>
            <person name="Zhang M."/>
            <person name="Sun Y."/>
            <person name="Hu J."/>
            <person name="Fu X."/>
            <person name="Schnable P.S."/>
            <person name="Li F."/>
            <person name="Zhang H."/>
            <person name="Feng B."/>
            <person name="Zhu X."/>
            <person name="Liu R."/>
            <person name="Schnable J.C."/>
            <person name="Zhu J.-K."/>
            <person name="Zhang H."/>
        </authorList>
    </citation>
    <scope>NUCLEOTIDE SEQUENCE [LARGE SCALE GENOMIC DNA]</scope>
</reference>
<evidence type="ECO:0000259" key="2">
    <source>
        <dbReference type="Pfam" id="PF20241"/>
    </source>
</evidence>
<dbReference type="Proteomes" id="UP000275267">
    <property type="component" value="Unassembled WGS sequence"/>
</dbReference>
<feature type="compositionally biased region" description="Basic and acidic residues" evidence="1">
    <location>
        <begin position="89"/>
        <end position="100"/>
    </location>
</feature>
<proteinExistence type="predicted"/>
<dbReference type="OrthoDB" id="682945at2759"/>
<feature type="region of interest" description="Disordered" evidence="1">
    <location>
        <begin position="77"/>
        <end position="102"/>
    </location>
</feature>
<name>A0A3L6QD44_PANMI</name>
<feature type="compositionally biased region" description="Gly residues" evidence="1">
    <location>
        <begin position="1"/>
        <end position="13"/>
    </location>
</feature>